<evidence type="ECO:0000256" key="1">
    <source>
        <dbReference type="SAM" id="MobiDB-lite"/>
    </source>
</evidence>
<gene>
    <name evidence="2" type="ORF">RF11_12755</name>
</gene>
<proteinExistence type="predicted"/>
<organism evidence="2 3">
    <name type="scientific">Thelohanellus kitauei</name>
    <name type="common">Myxosporean</name>
    <dbReference type="NCBI Taxonomy" id="669202"/>
    <lineage>
        <taxon>Eukaryota</taxon>
        <taxon>Metazoa</taxon>
        <taxon>Cnidaria</taxon>
        <taxon>Myxozoa</taxon>
        <taxon>Myxosporea</taxon>
        <taxon>Bivalvulida</taxon>
        <taxon>Platysporina</taxon>
        <taxon>Myxobolidae</taxon>
        <taxon>Thelohanellus</taxon>
    </lineage>
</organism>
<evidence type="ECO:0000313" key="3">
    <source>
        <dbReference type="Proteomes" id="UP000031668"/>
    </source>
</evidence>
<evidence type="ECO:0000313" key="2">
    <source>
        <dbReference type="EMBL" id="KII61341.1"/>
    </source>
</evidence>
<reference evidence="2 3" key="1">
    <citation type="journal article" date="2014" name="Genome Biol. Evol.">
        <title>The genome of the myxosporean Thelohanellus kitauei shows adaptations to nutrient acquisition within its fish host.</title>
        <authorList>
            <person name="Yang Y."/>
            <person name="Xiong J."/>
            <person name="Zhou Z."/>
            <person name="Huo F."/>
            <person name="Miao W."/>
            <person name="Ran C."/>
            <person name="Liu Y."/>
            <person name="Zhang J."/>
            <person name="Feng J."/>
            <person name="Wang M."/>
            <person name="Wang M."/>
            <person name="Wang L."/>
            <person name="Yao B."/>
        </authorList>
    </citation>
    <scope>NUCLEOTIDE SEQUENCE [LARGE SCALE GENOMIC DNA]</scope>
    <source>
        <strain evidence="2">Wuqing</strain>
    </source>
</reference>
<accession>A0A0C2MI59</accession>
<feature type="region of interest" description="Disordered" evidence="1">
    <location>
        <begin position="1"/>
        <end position="22"/>
    </location>
</feature>
<protein>
    <submittedName>
        <fullName evidence="2">Uncharacterized protein</fullName>
    </submittedName>
</protein>
<keyword evidence="3" id="KW-1185">Reference proteome</keyword>
<sequence length="189" mass="21877">MDPGNERKSSGWNDPPPSLFTNQKRGAKMLNYERRIPDQCINEGSPQSISAKHAYKLTNELHINGHRDQYTRHAYSQSAPAKPLNANAVDQTMQRVHHHVWLNQIFDGPDSPQMKSYFYDMRCFLLSDNTSSCNFILNEFINKIEAFSYEEAKPFLEQMMGWNKPWINVFIQISACQQKSQLYNAASLQ</sequence>
<dbReference type="Proteomes" id="UP000031668">
    <property type="component" value="Unassembled WGS sequence"/>
</dbReference>
<name>A0A0C2MI59_THEKT</name>
<comment type="caution">
    <text evidence="2">The sequence shown here is derived from an EMBL/GenBank/DDBJ whole genome shotgun (WGS) entry which is preliminary data.</text>
</comment>
<dbReference type="EMBL" id="JWZT01005339">
    <property type="protein sequence ID" value="KII61341.1"/>
    <property type="molecule type" value="Genomic_DNA"/>
</dbReference>
<dbReference type="AlphaFoldDB" id="A0A0C2MI59"/>